<feature type="transmembrane region" description="Helical" evidence="1">
    <location>
        <begin position="185"/>
        <end position="204"/>
    </location>
</feature>
<keyword evidence="1" id="KW-1133">Transmembrane helix</keyword>
<proteinExistence type="predicted"/>
<keyword evidence="1" id="KW-0472">Membrane</keyword>
<evidence type="ECO:0000256" key="1">
    <source>
        <dbReference type="SAM" id="Phobius"/>
    </source>
</evidence>
<evidence type="ECO:0000313" key="3">
    <source>
        <dbReference type="Proteomes" id="UP001175271"/>
    </source>
</evidence>
<organism evidence="2 3">
    <name type="scientific">Steinernema hermaphroditum</name>
    <dbReference type="NCBI Taxonomy" id="289476"/>
    <lineage>
        <taxon>Eukaryota</taxon>
        <taxon>Metazoa</taxon>
        <taxon>Ecdysozoa</taxon>
        <taxon>Nematoda</taxon>
        <taxon>Chromadorea</taxon>
        <taxon>Rhabditida</taxon>
        <taxon>Tylenchina</taxon>
        <taxon>Panagrolaimomorpha</taxon>
        <taxon>Strongyloidoidea</taxon>
        <taxon>Steinernematidae</taxon>
        <taxon>Steinernema</taxon>
    </lineage>
</organism>
<keyword evidence="3" id="KW-1185">Reference proteome</keyword>
<dbReference type="AlphaFoldDB" id="A0AA39LUV9"/>
<name>A0AA39LUV9_9BILA</name>
<gene>
    <name evidence="2" type="ORF">QR680_005002</name>
</gene>
<reference evidence="2" key="1">
    <citation type="submission" date="2023-06" db="EMBL/GenBank/DDBJ databases">
        <title>Genomic analysis of the entomopathogenic nematode Steinernema hermaphroditum.</title>
        <authorList>
            <person name="Schwarz E.M."/>
            <person name="Heppert J.K."/>
            <person name="Baniya A."/>
            <person name="Schwartz H.T."/>
            <person name="Tan C.-H."/>
            <person name="Antoshechkin I."/>
            <person name="Sternberg P.W."/>
            <person name="Goodrich-Blair H."/>
            <person name="Dillman A.R."/>
        </authorList>
    </citation>
    <scope>NUCLEOTIDE SEQUENCE</scope>
    <source>
        <strain evidence="2">PS9179</strain>
        <tissue evidence="2">Whole animal</tissue>
    </source>
</reference>
<sequence>MANRVEMGRQCFDLINEDEDIVLECRKILETNEVLLITLPHSTGQYVCEYCWANLEDSGFEDLSLEDLPLQNRVIFRRSDRQPGDESLDPMSTNGPVDSFDFFLGELETVELEWKSIDGVDFDQSDSLSSLDLELDGLGLNVERSQDAGEFFIERHGWPPHDSEERPKAAKVSILRNLAEVRGELYYLFGLLCLGSWFVFNLWILRDYFFPWWFAPIYTETGLRKRKLELKKREYVMRSRMSNAFNISTTIAMPQYPQDCISLPMDAPREPRKTSSVDGVLFG</sequence>
<evidence type="ECO:0000313" key="2">
    <source>
        <dbReference type="EMBL" id="KAK0410195.1"/>
    </source>
</evidence>
<dbReference type="EMBL" id="JAUCMV010000003">
    <property type="protein sequence ID" value="KAK0410195.1"/>
    <property type="molecule type" value="Genomic_DNA"/>
</dbReference>
<accession>A0AA39LUV9</accession>
<comment type="caution">
    <text evidence="2">The sequence shown here is derived from an EMBL/GenBank/DDBJ whole genome shotgun (WGS) entry which is preliminary data.</text>
</comment>
<keyword evidence="1" id="KW-0812">Transmembrane</keyword>
<protein>
    <submittedName>
        <fullName evidence="2">Uncharacterized protein</fullName>
    </submittedName>
</protein>
<dbReference type="Proteomes" id="UP001175271">
    <property type="component" value="Unassembled WGS sequence"/>
</dbReference>